<evidence type="ECO:0000256" key="2">
    <source>
        <dbReference type="ARBA" id="ARBA00023163"/>
    </source>
</evidence>
<keyword evidence="5" id="KW-1185">Reference proteome</keyword>
<dbReference type="PIRSF" id="PIRSF016838">
    <property type="entry name" value="PafC"/>
    <property type="match status" value="1"/>
</dbReference>
<dbReference type="PROSITE" id="PS52050">
    <property type="entry name" value="WYL"/>
    <property type="match status" value="1"/>
</dbReference>
<dbReference type="InterPro" id="IPR028349">
    <property type="entry name" value="PafC-like"/>
</dbReference>
<dbReference type="Pfam" id="PF13280">
    <property type="entry name" value="WYL"/>
    <property type="match status" value="1"/>
</dbReference>
<accession>A0ABT0XQ97</accession>
<dbReference type="RefSeq" id="WP_251611191.1">
    <property type="nucleotide sequence ID" value="NZ_JAMQJY010000004.1"/>
</dbReference>
<dbReference type="InterPro" id="IPR013196">
    <property type="entry name" value="HTH_11"/>
</dbReference>
<evidence type="ECO:0000259" key="3">
    <source>
        <dbReference type="PROSITE" id="PS51000"/>
    </source>
</evidence>
<dbReference type="EMBL" id="JAMQJY010000004">
    <property type="protein sequence ID" value="MCM2677414.1"/>
    <property type="molecule type" value="Genomic_DNA"/>
</dbReference>
<gene>
    <name evidence="4" type="ORF">NDM98_19525</name>
</gene>
<dbReference type="InterPro" id="IPR026881">
    <property type="entry name" value="WYL_dom"/>
</dbReference>
<feature type="domain" description="HTH deoR-type" evidence="3">
    <location>
        <begin position="3"/>
        <end position="59"/>
    </location>
</feature>
<dbReference type="PANTHER" id="PTHR34580">
    <property type="match status" value="1"/>
</dbReference>
<reference evidence="4" key="1">
    <citation type="submission" date="2022-06" db="EMBL/GenBank/DDBJ databases">
        <title>Alkalicoccobacillus porphyridii sp. nov., isolated from a marine red alga, Porphyridium purpureum and reclassification of Shouchella plakortidis and Shouchella gibsonii as Alkalicoccobacillus plakortidis comb. nov. and Alkalicoccobacillus gibsonii comb. nov.</title>
        <authorList>
            <person name="Kim K.H."/>
            <person name="Lee J.K."/>
            <person name="Han D.M."/>
            <person name="Baek J.H."/>
            <person name="Jeon C.O."/>
        </authorList>
    </citation>
    <scope>NUCLEOTIDE SEQUENCE</scope>
    <source>
        <strain evidence="4">DSM 19153</strain>
    </source>
</reference>
<protein>
    <submittedName>
        <fullName evidence="4">YafY family transcriptional regulator</fullName>
    </submittedName>
</protein>
<sequence length="305" mass="36088">MQKIERLISIVMILLQKDVVSASEFSRLFDVTKRTIQRDMETLSYANIPIYAKHGHEGGYALMEEYKFDKRLLTHKDIENITVALDGFEQLTTNADIQMTIQKIRGMSHVDVIPKLYLSFYNWVGRNQLHDELSFIIDAIENHWLLDFEYVDQKGNITHRVVEPYKLQLIEMNWYLLGYSLEREAYRTFKLTRITDIGKKGFFTPRPEQEAIKEKDEKRPVVKPTMTNVKLQIDISVRDQFIERYGRQSVVKKTKRIYMVNIKLPENQFAYQFLSGFGNKVKIIEPKGYIDKYVSFFKEALKLYQ</sequence>
<evidence type="ECO:0000313" key="5">
    <source>
        <dbReference type="Proteomes" id="UP001203665"/>
    </source>
</evidence>
<proteinExistence type="predicted"/>
<dbReference type="SUPFAM" id="SSF46785">
    <property type="entry name" value="Winged helix' DNA-binding domain"/>
    <property type="match status" value="1"/>
</dbReference>
<organism evidence="4 5">
    <name type="scientific">Alkalicoccobacillus plakortidis</name>
    <dbReference type="NCBI Taxonomy" id="444060"/>
    <lineage>
        <taxon>Bacteria</taxon>
        <taxon>Bacillati</taxon>
        <taxon>Bacillota</taxon>
        <taxon>Bacilli</taxon>
        <taxon>Bacillales</taxon>
        <taxon>Bacillaceae</taxon>
        <taxon>Alkalicoccobacillus</taxon>
    </lineage>
</organism>
<dbReference type="Proteomes" id="UP001203665">
    <property type="component" value="Unassembled WGS sequence"/>
</dbReference>
<evidence type="ECO:0000313" key="4">
    <source>
        <dbReference type="EMBL" id="MCM2677414.1"/>
    </source>
</evidence>
<evidence type="ECO:0000256" key="1">
    <source>
        <dbReference type="ARBA" id="ARBA00023015"/>
    </source>
</evidence>
<dbReference type="PROSITE" id="PS51000">
    <property type="entry name" value="HTH_DEOR_2"/>
    <property type="match status" value="1"/>
</dbReference>
<dbReference type="InterPro" id="IPR051534">
    <property type="entry name" value="CBASS_pafABC_assoc_protein"/>
</dbReference>
<dbReference type="InterPro" id="IPR036390">
    <property type="entry name" value="WH_DNA-bd_sf"/>
</dbReference>
<dbReference type="PANTHER" id="PTHR34580:SF1">
    <property type="entry name" value="PROTEIN PAFC"/>
    <property type="match status" value="1"/>
</dbReference>
<dbReference type="InterPro" id="IPR001034">
    <property type="entry name" value="DeoR_HTH"/>
</dbReference>
<name>A0ABT0XQ97_9BACI</name>
<keyword evidence="2" id="KW-0804">Transcription</keyword>
<dbReference type="Gene3D" id="1.10.10.10">
    <property type="entry name" value="Winged helix-like DNA-binding domain superfamily/Winged helix DNA-binding domain"/>
    <property type="match status" value="1"/>
</dbReference>
<keyword evidence="1" id="KW-0805">Transcription regulation</keyword>
<dbReference type="InterPro" id="IPR036388">
    <property type="entry name" value="WH-like_DNA-bd_sf"/>
</dbReference>
<dbReference type="Pfam" id="PF08279">
    <property type="entry name" value="HTH_11"/>
    <property type="match status" value="1"/>
</dbReference>
<comment type="caution">
    <text evidence="4">The sequence shown here is derived from an EMBL/GenBank/DDBJ whole genome shotgun (WGS) entry which is preliminary data.</text>
</comment>